<name>A0AAU8CKX3_9HYPH</name>
<accession>A0AAU8CKX3</accession>
<reference evidence="3" key="1">
    <citation type="submission" date="2024-06" db="EMBL/GenBank/DDBJ databases">
        <title>Mesorhizobium karijinii sp. nov., a symbiont of the iconic Swainsona formosa from arid Australia.</title>
        <authorList>
            <person name="Hill Y.J."/>
            <person name="Watkin E.L.J."/>
            <person name="O'Hara G.W."/>
            <person name="Terpolilli J."/>
            <person name="Tye M.L."/>
            <person name="Kohlmeier M.G."/>
        </authorList>
    </citation>
    <scope>NUCLEOTIDE SEQUENCE</scope>
    <source>
        <strain evidence="3">WSM2240</strain>
    </source>
</reference>
<dbReference type="GO" id="GO:0003677">
    <property type="term" value="F:DNA binding"/>
    <property type="evidence" value="ECO:0007669"/>
    <property type="project" value="UniProtKB-KW"/>
</dbReference>
<dbReference type="EMBL" id="CP159253">
    <property type="protein sequence ID" value="XCG46948.1"/>
    <property type="molecule type" value="Genomic_DNA"/>
</dbReference>
<protein>
    <submittedName>
        <fullName evidence="3">AbrB/MazE/SpoVT family DNA-binding domain-containing protein</fullName>
    </submittedName>
</protein>
<organism evidence="3">
    <name type="scientific">Mesorhizobium sp. WSM2240</name>
    <dbReference type="NCBI Taxonomy" id="3228851"/>
    <lineage>
        <taxon>Bacteria</taxon>
        <taxon>Pseudomonadati</taxon>
        <taxon>Pseudomonadota</taxon>
        <taxon>Alphaproteobacteria</taxon>
        <taxon>Hyphomicrobiales</taxon>
        <taxon>Phyllobacteriaceae</taxon>
        <taxon>Mesorhizobium</taxon>
    </lineage>
</organism>
<dbReference type="Pfam" id="PF04014">
    <property type="entry name" value="MazE_antitoxin"/>
    <property type="match status" value="1"/>
</dbReference>
<dbReference type="PANTHER" id="PTHR40516">
    <property type="entry name" value="ANTITOXIN CHPS-RELATED"/>
    <property type="match status" value="1"/>
</dbReference>
<dbReference type="InterPro" id="IPR007159">
    <property type="entry name" value="SpoVT-AbrB_dom"/>
</dbReference>
<gene>
    <name evidence="3" type="ORF">ABVK50_16690</name>
</gene>
<proteinExistence type="predicted"/>
<dbReference type="AlphaFoldDB" id="A0AAU8CKX3"/>
<feature type="compositionally biased region" description="Basic and acidic residues" evidence="1">
    <location>
        <begin position="76"/>
        <end position="87"/>
    </location>
</feature>
<dbReference type="Gene3D" id="2.10.260.10">
    <property type="match status" value="1"/>
</dbReference>
<feature type="region of interest" description="Disordered" evidence="1">
    <location>
        <begin position="67"/>
        <end position="87"/>
    </location>
</feature>
<evidence type="ECO:0000256" key="1">
    <source>
        <dbReference type="SAM" id="MobiDB-lite"/>
    </source>
</evidence>
<dbReference type="GO" id="GO:0097351">
    <property type="term" value="F:toxin sequestering activity"/>
    <property type="evidence" value="ECO:0007669"/>
    <property type="project" value="InterPro"/>
</dbReference>
<dbReference type="InterPro" id="IPR037914">
    <property type="entry name" value="SpoVT-AbrB_sf"/>
</dbReference>
<dbReference type="SUPFAM" id="SSF89447">
    <property type="entry name" value="AbrB/MazE/MraZ-like"/>
    <property type="match status" value="1"/>
</dbReference>
<dbReference type="InterPro" id="IPR039052">
    <property type="entry name" value="Antitox_PemI-like"/>
</dbReference>
<feature type="domain" description="SpoVT-AbrB" evidence="2">
    <location>
        <begin position="7"/>
        <end position="52"/>
    </location>
</feature>
<evidence type="ECO:0000259" key="2">
    <source>
        <dbReference type="SMART" id="SM00966"/>
    </source>
</evidence>
<sequence>MTVLQVGKWGNSSGIRLSKAVLDELGIKQGDSVQLTVKDGKAIIEPAKPKKITLEWIISEMDRLGPENEPELVDWGPDRPGERIDDEYSRGEITLDDIFKRR</sequence>
<keyword evidence="3" id="KW-0238">DNA-binding</keyword>
<dbReference type="SMART" id="SM00966">
    <property type="entry name" value="SpoVT_AbrB"/>
    <property type="match status" value="1"/>
</dbReference>
<evidence type="ECO:0000313" key="3">
    <source>
        <dbReference type="EMBL" id="XCG46948.1"/>
    </source>
</evidence>
<dbReference type="PANTHER" id="PTHR40516:SF1">
    <property type="entry name" value="ANTITOXIN CHPS-RELATED"/>
    <property type="match status" value="1"/>
</dbReference>
<dbReference type="RefSeq" id="WP_353645512.1">
    <property type="nucleotide sequence ID" value="NZ_CP159253.1"/>
</dbReference>